<dbReference type="EMBL" id="ML211037">
    <property type="protein sequence ID" value="TFK90752.1"/>
    <property type="molecule type" value="Genomic_DNA"/>
</dbReference>
<evidence type="ECO:0000313" key="2">
    <source>
        <dbReference type="EMBL" id="TFK90752.1"/>
    </source>
</evidence>
<dbReference type="InParanoid" id="A0A5C3PN83"/>
<dbReference type="InterPro" id="IPR045469">
    <property type="entry name" value="Nis1"/>
</dbReference>
<evidence type="ECO:0000256" key="1">
    <source>
        <dbReference type="SAM" id="SignalP"/>
    </source>
</evidence>
<keyword evidence="1" id="KW-0732">Signal</keyword>
<organism evidence="2 3">
    <name type="scientific">Polyporus arcularius HHB13444</name>
    <dbReference type="NCBI Taxonomy" id="1314778"/>
    <lineage>
        <taxon>Eukaryota</taxon>
        <taxon>Fungi</taxon>
        <taxon>Dikarya</taxon>
        <taxon>Basidiomycota</taxon>
        <taxon>Agaricomycotina</taxon>
        <taxon>Agaricomycetes</taxon>
        <taxon>Polyporales</taxon>
        <taxon>Polyporaceae</taxon>
        <taxon>Polyporus</taxon>
    </lineage>
</organism>
<sequence length="144" mass="14994">MKSFAVVALLATLVAAQNAVIHAPPPQTTFSRGQSFTVEVDRPNSLTNSREVSVAIGLITCAGRAPSGTCDGFSTAEQFGTVLFAGPYNPVLAPGTGSLVQNYTVTVPEDFQVGPAALSVAHFNLVGALFFPSLEVLNETVIIQ</sequence>
<evidence type="ECO:0000313" key="3">
    <source>
        <dbReference type="Proteomes" id="UP000308197"/>
    </source>
</evidence>
<protein>
    <submittedName>
        <fullName evidence="2">Uncharacterized protein</fullName>
    </submittedName>
</protein>
<proteinExistence type="predicted"/>
<name>A0A5C3PN83_9APHY</name>
<gene>
    <name evidence="2" type="ORF">K466DRAFT_596675</name>
</gene>
<reference evidence="2 3" key="1">
    <citation type="journal article" date="2019" name="Nat. Ecol. Evol.">
        <title>Megaphylogeny resolves global patterns of mushroom evolution.</title>
        <authorList>
            <person name="Varga T."/>
            <person name="Krizsan K."/>
            <person name="Foldi C."/>
            <person name="Dima B."/>
            <person name="Sanchez-Garcia M."/>
            <person name="Sanchez-Ramirez S."/>
            <person name="Szollosi G.J."/>
            <person name="Szarkandi J.G."/>
            <person name="Papp V."/>
            <person name="Albert L."/>
            <person name="Andreopoulos W."/>
            <person name="Angelini C."/>
            <person name="Antonin V."/>
            <person name="Barry K.W."/>
            <person name="Bougher N.L."/>
            <person name="Buchanan P."/>
            <person name="Buyck B."/>
            <person name="Bense V."/>
            <person name="Catcheside P."/>
            <person name="Chovatia M."/>
            <person name="Cooper J."/>
            <person name="Damon W."/>
            <person name="Desjardin D."/>
            <person name="Finy P."/>
            <person name="Geml J."/>
            <person name="Haridas S."/>
            <person name="Hughes K."/>
            <person name="Justo A."/>
            <person name="Karasinski D."/>
            <person name="Kautmanova I."/>
            <person name="Kiss B."/>
            <person name="Kocsube S."/>
            <person name="Kotiranta H."/>
            <person name="LaButti K.M."/>
            <person name="Lechner B.E."/>
            <person name="Liimatainen K."/>
            <person name="Lipzen A."/>
            <person name="Lukacs Z."/>
            <person name="Mihaltcheva S."/>
            <person name="Morgado L.N."/>
            <person name="Niskanen T."/>
            <person name="Noordeloos M.E."/>
            <person name="Ohm R.A."/>
            <person name="Ortiz-Santana B."/>
            <person name="Ovrebo C."/>
            <person name="Racz N."/>
            <person name="Riley R."/>
            <person name="Savchenko A."/>
            <person name="Shiryaev A."/>
            <person name="Soop K."/>
            <person name="Spirin V."/>
            <person name="Szebenyi C."/>
            <person name="Tomsovsky M."/>
            <person name="Tulloss R.E."/>
            <person name="Uehling J."/>
            <person name="Grigoriev I.V."/>
            <person name="Vagvolgyi C."/>
            <person name="Papp T."/>
            <person name="Martin F.M."/>
            <person name="Miettinen O."/>
            <person name="Hibbett D.S."/>
            <person name="Nagy L.G."/>
        </authorList>
    </citation>
    <scope>NUCLEOTIDE SEQUENCE [LARGE SCALE GENOMIC DNA]</scope>
    <source>
        <strain evidence="2 3">HHB13444</strain>
    </source>
</reference>
<feature type="chain" id="PRO_5022722983" evidence="1">
    <location>
        <begin position="17"/>
        <end position="144"/>
    </location>
</feature>
<dbReference type="Pfam" id="PF19271">
    <property type="entry name" value="Nis1"/>
    <property type="match status" value="1"/>
</dbReference>
<dbReference type="Proteomes" id="UP000308197">
    <property type="component" value="Unassembled WGS sequence"/>
</dbReference>
<dbReference type="AlphaFoldDB" id="A0A5C3PN83"/>
<feature type="signal peptide" evidence="1">
    <location>
        <begin position="1"/>
        <end position="16"/>
    </location>
</feature>
<accession>A0A5C3PN83</accession>
<keyword evidence="3" id="KW-1185">Reference proteome</keyword>